<dbReference type="PROSITE" id="PS51379">
    <property type="entry name" value="4FE4S_FER_2"/>
    <property type="match status" value="2"/>
</dbReference>
<dbReference type="EMBL" id="FOES01000022">
    <property type="protein sequence ID" value="SEQ68210.1"/>
    <property type="molecule type" value="Genomic_DNA"/>
</dbReference>
<dbReference type="InterPro" id="IPR004017">
    <property type="entry name" value="Cys_rich_dom"/>
</dbReference>
<gene>
    <name evidence="8" type="ORF">SAMN05216362_12219</name>
</gene>
<keyword evidence="3" id="KW-0677">Repeat</keyword>
<evidence type="ECO:0000256" key="2">
    <source>
        <dbReference type="ARBA" id="ARBA00022723"/>
    </source>
</evidence>
<feature type="domain" description="4Fe-4S ferredoxin-type" evidence="7">
    <location>
        <begin position="62"/>
        <end position="93"/>
    </location>
</feature>
<sequence>MSTIQKDFEERIEENELLNCMRCGFCLPACPTYIETKSEIHSPRGRIALMKAVRDGDIDSYEQVEESLNVCLGCRACEPACPAGVNYGHMLEEARAIFQEHNKPSIKEKTVRKTVFKQLFPNQKRMEQATSLLSFYQKSGLQKTSRKLGILKLFPKHMQQMEKALPQVSKAERSADTVFKAEGDTKATVAMFRGCLMDTMFHETNQSTIKLLNKAGCDVVVPNTQNCCGALHGHSGEKEGALDLAKKNIQAFEDVECDYIITNAGGCGAFLHDYHYLLRHDSIWSERAKEFVDKIVDFSSILIKLGFIDQHNLQVSPQYVTYQDSCHLRNVMGVYKEPRALIQAVQGGSLVEMEKADSCCGSAGIYNITQPDMSMQILDHKMKHVEKTYAQTIITSNPGCLIQMRLGIEREGKSDSMRAVHLADYLLEALVN</sequence>
<keyword evidence="5 6" id="KW-0411">Iron-sulfur</keyword>
<evidence type="ECO:0000256" key="4">
    <source>
        <dbReference type="ARBA" id="ARBA00023004"/>
    </source>
</evidence>
<evidence type="ECO:0000256" key="1">
    <source>
        <dbReference type="ARBA" id="ARBA00022485"/>
    </source>
</evidence>
<dbReference type="AlphaFoldDB" id="A0A1H9I0R9"/>
<dbReference type="GO" id="GO:0019154">
    <property type="term" value="F:glycolate dehydrogenase activity"/>
    <property type="evidence" value="ECO:0007669"/>
    <property type="project" value="UniProtKB-EC"/>
</dbReference>
<dbReference type="Pfam" id="PF02754">
    <property type="entry name" value="CCG"/>
    <property type="match status" value="2"/>
</dbReference>
<dbReference type="OrthoDB" id="9770306at2"/>
<feature type="domain" description="4Fe-4S ferredoxin-type" evidence="7">
    <location>
        <begin position="10"/>
        <end position="39"/>
    </location>
</feature>
<keyword evidence="6" id="KW-0813">Transport</keyword>
<dbReference type="Pfam" id="PF13183">
    <property type="entry name" value="Fer4_8"/>
    <property type="match status" value="1"/>
</dbReference>
<dbReference type="PANTHER" id="PTHR32479">
    <property type="entry name" value="GLYCOLATE OXIDASE IRON-SULFUR SUBUNIT"/>
    <property type="match status" value="1"/>
</dbReference>
<dbReference type="InterPro" id="IPR012257">
    <property type="entry name" value="Glc_ox_4Fe-4S"/>
</dbReference>
<dbReference type="PANTHER" id="PTHR32479:SF17">
    <property type="entry name" value="GLYCOLATE OXIDASE IRON-SULFUR SUBUNIT"/>
    <property type="match status" value="1"/>
</dbReference>
<dbReference type="Gene3D" id="1.10.1060.10">
    <property type="entry name" value="Alpha-helical ferredoxin"/>
    <property type="match status" value="1"/>
</dbReference>
<dbReference type="STRING" id="571933.SAMN05216362_12219"/>
<keyword evidence="6" id="KW-0249">Electron transport</keyword>
<dbReference type="EC" id="1.1.99.14" evidence="6"/>
<comment type="catalytic activity">
    <reaction evidence="6">
        <text>(R)-lactate + A = pyruvate + AH2</text>
        <dbReference type="Rhea" id="RHEA:15089"/>
        <dbReference type="ChEBI" id="CHEBI:13193"/>
        <dbReference type="ChEBI" id="CHEBI:15361"/>
        <dbReference type="ChEBI" id="CHEBI:16004"/>
        <dbReference type="ChEBI" id="CHEBI:17499"/>
    </reaction>
</comment>
<evidence type="ECO:0000313" key="8">
    <source>
        <dbReference type="EMBL" id="SEQ68210.1"/>
    </source>
</evidence>
<keyword evidence="4 6" id="KW-0408">Iron</keyword>
<evidence type="ECO:0000256" key="5">
    <source>
        <dbReference type="ARBA" id="ARBA00023014"/>
    </source>
</evidence>
<keyword evidence="1 6" id="KW-0004">4Fe-4S</keyword>
<evidence type="ECO:0000256" key="6">
    <source>
        <dbReference type="PIRNR" id="PIRNR000139"/>
    </source>
</evidence>
<keyword evidence="9" id="KW-1185">Reference proteome</keyword>
<dbReference type="GO" id="GO:0051539">
    <property type="term" value="F:4 iron, 4 sulfur cluster binding"/>
    <property type="evidence" value="ECO:0007669"/>
    <property type="project" value="UniProtKB-UniRule"/>
</dbReference>
<dbReference type="PIRSF" id="PIRSF000139">
    <property type="entry name" value="Glc_ox_4Fe-4S"/>
    <property type="match status" value="1"/>
</dbReference>
<comment type="cofactor">
    <cofactor evidence="6">
        <name>[4Fe-4S] cluster</name>
        <dbReference type="ChEBI" id="CHEBI:49883"/>
    </cofactor>
    <text evidence="6">Binds 2 [4Fe-4S] clusters.</text>
</comment>
<dbReference type="InterPro" id="IPR017900">
    <property type="entry name" value="4Fe4S_Fe_S_CS"/>
</dbReference>
<accession>A0A1H9I0R9</accession>
<keyword evidence="2 6" id="KW-0479">Metal-binding</keyword>
<comment type="function">
    <text evidence="6">Component of a complex that catalyzes the oxidation of glycolate to glyoxylate.</text>
</comment>
<dbReference type="PROSITE" id="PS00198">
    <property type="entry name" value="4FE4S_FER_1"/>
    <property type="match status" value="2"/>
</dbReference>
<dbReference type="InterPro" id="IPR017896">
    <property type="entry name" value="4Fe4S_Fe-S-bd"/>
</dbReference>
<evidence type="ECO:0000313" key="9">
    <source>
        <dbReference type="Proteomes" id="UP000199427"/>
    </source>
</evidence>
<dbReference type="GO" id="GO:0046872">
    <property type="term" value="F:metal ion binding"/>
    <property type="evidence" value="ECO:0007669"/>
    <property type="project" value="UniProtKB-UniRule"/>
</dbReference>
<dbReference type="RefSeq" id="WP_091773970.1">
    <property type="nucleotide sequence ID" value="NZ_CAESCL010000003.1"/>
</dbReference>
<dbReference type="Proteomes" id="UP000199427">
    <property type="component" value="Unassembled WGS sequence"/>
</dbReference>
<proteinExistence type="predicted"/>
<evidence type="ECO:0000259" key="7">
    <source>
        <dbReference type="PROSITE" id="PS51379"/>
    </source>
</evidence>
<comment type="catalytic activity">
    <reaction evidence="6">
        <text>glycolate + A = glyoxylate + AH2</text>
        <dbReference type="Rhea" id="RHEA:21264"/>
        <dbReference type="ChEBI" id="CHEBI:13193"/>
        <dbReference type="ChEBI" id="CHEBI:17499"/>
        <dbReference type="ChEBI" id="CHEBI:29805"/>
        <dbReference type="ChEBI" id="CHEBI:36655"/>
        <dbReference type="EC" id="1.1.99.14"/>
    </reaction>
</comment>
<reference evidence="8 9" key="1">
    <citation type="submission" date="2016-10" db="EMBL/GenBank/DDBJ databases">
        <authorList>
            <person name="de Groot N.N."/>
        </authorList>
    </citation>
    <scope>NUCLEOTIDE SEQUENCE [LARGE SCALE GENOMIC DNA]</scope>
    <source>
        <strain evidence="8 9">DSM 21633</strain>
    </source>
</reference>
<dbReference type="SUPFAM" id="SSF46548">
    <property type="entry name" value="alpha-helical ferredoxin"/>
    <property type="match status" value="1"/>
</dbReference>
<organism evidence="8 9">
    <name type="scientific">Piscibacillus halophilus</name>
    <dbReference type="NCBI Taxonomy" id="571933"/>
    <lineage>
        <taxon>Bacteria</taxon>
        <taxon>Bacillati</taxon>
        <taxon>Bacillota</taxon>
        <taxon>Bacilli</taxon>
        <taxon>Bacillales</taxon>
        <taxon>Bacillaceae</taxon>
        <taxon>Piscibacillus</taxon>
    </lineage>
</organism>
<evidence type="ECO:0000256" key="3">
    <source>
        <dbReference type="ARBA" id="ARBA00022737"/>
    </source>
</evidence>
<name>A0A1H9I0R9_9BACI</name>
<dbReference type="InterPro" id="IPR009051">
    <property type="entry name" value="Helical_ferredxn"/>
</dbReference>
<protein>
    <recommendedName>
        <fullName evidence="6">Glycolate oxidase iron-sulfur subunit</fullName>
        <ecNumber evidence="6">1.1.99.14</ecNumber>
    </recommendedName>
</protein>